<keyword evidence="4" id="KW-1185">Reference proteome</keyword>
<dbReference type="CDD" id="cd17546">
    <property type="entry name" value="REC_hyHK_CKI1_RcsC-like"/>
    <property type="match status" value="1"/>
</dbReference>
<sequence length="132" mass="14543">MRILIVEDEFTSRKLLTALLSDFGECDTASDGVECVDAFRKAIDEGRPYDLVCMDIMMPNKDGHQALKDIRAMEQEAGVSAADEAKVIMITALNDPKTVVRAYYKGGAAAYLPKPIEVESLYAILRNLALID</sequence>
<dbReference type="Gene3D" id="3.40.50.2300">
    <property type="match status" value="1"/>
</dbReference>
<feature type="modified residue" description="4-aspartylphosphate" evidence="1">
    <location>
        <position position="55"/>
    </location>
</feature>
<dbReference type="SMART" id="SM00448">
    <property type="entry name" value="REC"/>
    <property type="match status" value="1"/>
</dbReference>
<dbReference type="PANTHER" id="PTHR43228">
    <property type="entry name" value="TWO-COMPONENT RESPONSE REGULATOR"/>
    <property type="match status" value="1"/>
</dbReference>
<protein>
    <submittedName>
        <fullName evidence="3">Response regulator MprA</fullName>
    </submittedName>
</protein>
<dbReference type="OrthoDB" id="9790466at2"/>
<dbReference type="AlphaFoldDB" id="A0A1J5NEU5"/>
<dbReference type="SUPFAM" id="SSF52172">
    <property type="entry name" value="CheY-like"/>
    <property type="match status" value="1"/>
</dbReference>
<reference evidence="3 4" key="1">
    <citation type="submission" date="2015-09" db="EMBL/GenBank/DDBJ databases">
        <title>Genome of Desulfovibrio dechloracetivorans BerOc1, a mercury methylating strain isolated from highly hydrocarbons and metals contaminated coastal sediments.</title>
        <authorList>
            <person name="Goni Urriza M."/>
            <person name="Gassie C."/>
            <person name="Bouchez O."/>
            <person name="Klopp C."/>
            <person name="Ranchou-Peyruse A."/>
            <person name="Remy G."/>
        </authorList>
    </citation>
    <scope>NUCLEOTIDE SEQUENCE [LARGE SCALE GENOMIC DNA]</scope>
    <source>
        <strain evidence="3 4">BerOc1</strain>
    </source>
</reference>
<evidence type="ECO:0000313" key="4">
    <source>
        <dbReference type="Proteomes" id="UP000181901"/>
    </source>
</evidence>
<evidence type="ECO:0000313" key="3">
    <source>
        <dbReference type="EMBL" id="OIQ51751.1"/>
    </source>
</evidence>
<evidence type="ECO:0000259" key="2">
    <source>
        <dbReference type="PROSITE" id="PS50110"/>
    </source>
</evidence>
<comment type="caution">
    <text evidence="3">The sequence shown here is derived from an EMBL/GenBank/DDBJ whole genome shotgun (WGS) entry which is preliminary data.</text>
</comment>
<gene>
    <name evidence="3" type="primary">mprA_1</name>
    <name evidence="3" type="ORF">BerOc1_00208</name>
</gene>
<dbReference type="InterPro" id="IPR052048">
    <property type="entry name" value="ST_Response_Regulator"/>
</dbReference>
<dbReference type="Pfam" id="PF00072">
    <property type="entry name" value="Response_reg"/>
    <property type="match status" value="1"/>
</dbReference>
<feature type="domain" description="Response regulatory" evidence="2">
    <location>
        <begin position="2"/>
        <end position="129"/>
    </location>
</feature>
<dbReference type="PANTHER" id="PTHR43228:SF1">
    <property type="entry name" value="TWO-COMPONENT RESPONSE REGULATOR ARR22"/>
    <property type="match status" value="1"/>
</dbReference>
<dbReference type="Proteomes" id="UP000181901">
    <property type="component" value="Unassembled WGS sequence"/>
</dbReference>
<proteinExistence type="predicted"/>
<accession>A0A1J5NEU5</accession>
<dbReference type="InterPro" id="IPR011006">
    <property type="entry name" value="CheY-like_superfamily"/>
</dbReference>
<organism evidence="3 4">
    <name type="scientific">Pseudodesulfovibrio hydrargyri</name>
    <dbReference type="NCBI Taxonomy" id="2125990"/>
    <lineage>
        <taxon>Bacteria</taxon>
        <taxon>Pseudomonadati</taxon>
        <taxon>Thermodesulfobacteriota</taxon>
        <taxon>Desulfovibrionia</taxon>
        <taxon>Desulfovibrionales</taxon>
        <taxon>Desulfovibrionaceae</taxon>
    </lineage>
</organism>
<name>A0A1J5NEU5_9BACT</name>
<dbReference type="EMBL" id="LKAQ01000001">
    <property type="protein sequence ID" value="OIQ51751.1"/>
    <property type="molecule type" value="Genomic_DNA"/>
</dbReference>
<dbReference type="RefSeq" id="WP_071543869.1">
    <property type="nucleotide sequence ID" value="NZ_LKAQ01000001.1"/>
</dbReference>
<keyword evidence="1" id="KW-0597">Phosphoprotein</keyword>
<dbReference type="InterPro" id="IPR001789">
    <property type="entry name" value="Sig_transdc_resp-reg_receiver"/>
</dbReference>
<evidence type="ECO:0000256" key="1">
    <source>
        <dbReference type="PROSITE-ProRule" id="PRU00169"/>
    </source>
</evidence>
<dbReference type="PROSITE" id="PS50110">
    <property type="entry name" value="RESPONSE_REGULATORY"/>
    <property type="match status" value="1"/>
</dbReference>
<dbReference type="GO" id="GO:0000160">
    <property type="term" value="P:phosphorelay signal transduction system"/>
    <property type="evidence" value="ECO:0007669"/>
    <property type="project" value="InterPro"/>
</dbReference>